<evidence type="ECO:0000313" key="11">
    <source>
        <dbReference type="EMBL" id="QWK91158.1"/>
    </source>
</evidence>
<dbReference type="PROSITE" id="PS50263">
    <property type="entry name" value="CN_HYDROLASE"/>
    <property type="match status" value="1"/>
</dbReference>
<dbReference type="SUPFAM" id="SSF56317">
    <property type="entry name" value="Carbon-nitrogen hydrolase"/>
    <property type="match status" value="1"/>
</dbReference>
<evidence type="ECO:0000256" key="8">
    <source>
        <dbReference type="ARBA" id="ARBA00023315"/>
    </source>
</evidence>
<evidence type="ECO:0000313" key="12">
    <source>
        <dbReference type="Proteomes" id="UP000679352"/>
    </source>
</evidence>
<dbReference type="AlphaFoldDB" id="A0A975P8M0"/>
<keyword evidence="3 9" id="KW-1003">Cell membrane</keyword>
<proteinExistence type="inferred from homology"/>
<comment type="catalytic activity">
    <reaction evidence="9">
        <text>N-terminal S-1,2-diacyl-sn-glyceryl-L-cysteinyl-[lipoprotein] + a glycerophospholipid = N-acyl-S-1,2-diacyl-sn-glyceryl-L-cysteinyl-[lipoprotein] + a 2-acyl-sn-glycero-3-phospholipid + H(+)</text>
        <dbReference type="Rhea" id="RHEA:48228"/>
        <dbReference type="Rhea" id="RHEA-COMP:14681"/>
        <dbReference type="Rhea" id="RHEA-COMP:14684"/>
        <dbReference type="ChEBI" id="CHEBI:15378"/>
        <dbReference type="ChEBI" id="CHEBI:136912"/>
        <dbReference type="ChEBI" id="CHEBI:140656"/>
        <dbReference type="ChEBI" id="CHEBI:140657"/>
        <dbReference type="ChEBI" id="CHEBI:140660"/>
        <dbReference type="EC" id="2.3.1.269"/>
    </reaction>
</comment>
<dbReference type="EC" id="2.3.1.269" evidence="9"/>
<dbReference type="Gene3D" id="3.60.110.10">
    <property type="entry name" value="Carbon-nitrogen hydrolase"/>
    <property type="match status" value="1"/>
</dbReference>
<dbReference type="PANTHER" id="PTHR38686:SF1">
    <property type="entry name" value="APOLIPOPROTEIN N-ACYLTRANSFERASE"/>
    <property type="match status" value="1"/>
</dbReference>
<feature type="transmembrane region" description="Helical" evidence="9">
    <location>
        <begin position="185"/>
        <end position="207"/>
    </location>
</feature>
<dbReference type="EMBL" id="CP076361">
    <property type="protein sequence ID" value="QWK91158.1"/>
    <property type="molecule type" value="Genomic_DNA"/>
</dbReference>
<dbReference type="Pfam" id="PF00795">
    <property type="entry name" value="CN_hydrolase"/>
    <property type="match status" value="1"/>
</dbReference>
<dbReference type="CDD" id="cd07571">
    <property type="entry name" value="ALP_N-acyl_transferase"/>
    <property type="match status" value="1"/>
</dbReference>
<feature type="transmembrane region" description="Helical" evidence="9">
    <location>
        <begin position="156"/>
        <end position="178"/>
    </location>
</feature>
<dbReference type="HAMAP" id="MF_01148">
    <property type="entry name" value="Lnt"/>
    <property type="match status" value="1"/>
</dbReference>
<evidence type="ECO:0000256" key="4">
    <source>
        <dbReference type="ARBA" id="ARBA00022679"/>
    </source>
</evidence>
<dbReference type="PANTHER" id="PTHR38686">
    <property type="entry name" value="APOLIPOPROTEIN N-ACYLTRANSFERASE"/>
    <property type="match status" value="1"/>
</dbReference>
<dbReference type="NCBIfam" id="TIGR00546">
    <property type="entry name" value="lnt"/>
    <property type="match status" value="1"/>
</dbReference>
<evidence type="ECO:0000259" key="10">
    <source>
        <dbReference type="PROSITE" id="PS50263"/>
    </source>
</evidence>
<keyword evidence="5 9" id="KW-0812">Transmembrane</keyword>
<dbReference type="InterPro" id="IPR036526">
    <property type="entry name" value="C-N_Hydrolase_sf"/>
</dbReference>
<dbReference type="Proteomes" id="UP000679352">
    <property type="component" value="Chromosome"/>
</dbReference>
<dbReference type="GO" id="GO:0042158">
    <property type="term" value="P:lipoprotein biosynthetic process"/>
    <property type="evidence" value="ECO:0007669"/>
    <property type="project" value="UniProtKB-UniRule"/>
</dbReference>
<feature type="transmembrane region" description="Helical" evidence="9">
    <location>
        <begin position="84"/>
        <end position="106"/>
    </location>
</feature>
<evidence type="ECO:0000256" key="2">
    <source>
        <dbReference type="ARBA" id="ARBA00010065"/>
    </source>
</evidence>
<dbReference type="InterPro" id="IPR004563">
    <property type="entry name" value="Apolipo_AcylTrfase"/>
</dbReference>
<protein>
    <recommendedName>
        <fullName evidence="9">Apolipoprotein N-acyltransferase</fullName>
        <shortName evidence="9">ALP N-acyltransferase</shortName>
        <ecNumber evidence="9">2.3.1.269</ecNumber>
    </recommendedName>
</protein>
<reference evidence="11" key="1">
    <citation type="submission" date="2021-06" db="EMBL/GenBank/DDBJ databases">
        <title>Direct submission.</title>
        <authorList>
            <person name="Lee C.-S."/>
            <person name="Jin L."/>
        </authorList>
    </citation>
    <scope>NUCLEOTIDE SEQUENCE</scope>
    <source>
        <strain evidence="11">Con5</strain>
    </source>
</reference>
<dbReference type="InterPro" id="IPR003010">
    <property type="entry name" value="C-N_Hydrolase"/>
</dbReference>
<evidence type="ECO:0000256" key="7">
    <source>
        <dbReference type="ARBA" id="ARBA00023136"/>
    </source>
</evidence>
<dbReference type="Pfam" id="PF20154">
    <property type="entry name" value="LNT_N"/>
    <property type="match status" value="1"/>
</dbReference>
<feature type="transmembrane region" description="Helical" evidence="9">
    <location>
        <begin position="118"/>
        <end position="136"/>
    </location>
</feature>
<dbReference type="KEGG" id="gfu:KM031_04450"/>
<dbReference type="GO" id="GO:0005886">
    <property type="term" value="C:plasma membrane"/>
    <property type="evidence" value="ECO:0007669"/>
    <property type="project" value="UniProtKB-SubCell"/>
</dbReference>
<feature type="transmembrane region" description="Helical" evidence="9">
    <location>
        <begin position="27"/>
        <end position="45"/>
    </location>
</feature>
<comment type="function">
    <text evidence="9">Catalyzes the phospholipid dependent N-acylation of the N-terminal cysteine of apolipoprotein, the last step in lipoprotein maturation.</text>
</comment>
<accession>A0A975P8M0</accession>
<keyword evidence="7 9" id="KW-0472">Membrane</keyword>
<comment type="subcellular location">
    <subcellularLocation>
        <location evidence="1 9">Cell membrane</location>
        <topology evidence="1 9">Multi-pass membrane protein</topology>
    </subcellularLocation>
</comment>
<dbReference type="GO" id="GO:0016410">
    <property type="term" value="F:N-acyltransferase activity"/>
    <property type="evidence" value="ECO:0007669"/>
    <property type="project" value="UniProtKB-UniRule"/>
</dbReference>
<keyword evidence="12" id="KW-1185">Reference proteome</keyword>
<keyword evidence="6 9" id="KW-1133">Transmembrane helix</keyword>
<organism evidence="11 12">
    <name type="scientific">Gemmobacter fulvus</name>
    <dbReference type="NCBI Taxonomy" id="2840474"/>
    <lineage>
        <taxon>Bacteria</taxon>
        <taxon>Pseudomonadati</taxon>
        <taxon>Pseudomonadota</taxon>
        <taxon>Alphaproteobacteria</taxon>
        <taxon>Rhodobacterales</taxon>
        <taxon>Paracoccaceae</taxon>
        <taxon>Gemmobacter</taxon>
    </lineage>
</organism>
<evidence type="ECO:0000256" key="1">
    <source>
        <dbReference type="ARBA" id="ARBA00004651"/>
    </source>
</evidence>
<sequence>MARPDWRGAGISFALGMVAASGQAPFAAWWLALPAFAAIVARVAGAADARQACRIGWIAGAGYFCAALNWIVQPFLVDAARYGWMAPFALLLMGFGLALFWAAAAYLAGRQAGRARRALGFALALTLAETARGWVLTGFPWALPGHIWIDTPVAQLAAYIGPNGLTLLTLGLAALPVAWAGRRRVLASGLAALLLGLSFGAGAWRLAQPEPESPGLRLRLVQPNAEQHLKWDPLQAERLFQLQLDYTAALPRPDLVIWPETALPYLYEAGGSAAQAIADAAKGVPVALGVQRLEGEAAYNSLVVIGDAGQPQAVYDKHHLVPFGEYVPLGEWAYRLFGLRAFAAQRGYGYSAGPGAAVLDLAGLGKVLPLICYEAVFPQDLRAAPGRPDWLLHITNDAWFGTWTGPFQHAAQARLRAVEQGLPLVRVANTGVTQIVDARGRVVAGLEFGIAAYLDADLPGPLPITPFARWGEVPLLLLLAGLALMVFRFRKQPPLDAPQHGA</sequence>
<keyword evidence="4 9" id="KW-0808">Transferase</keyword>
<dbReference type="RefSeq" id="WP_215503349.1">
    <property type="nucleotide sequence ID" value="NZ_CP076361.1"/>
</dbReference>
<keyword evidence="8 9" id="KW-0012">Acyltransferase</keyword>
<dbReference type="InterPro" id="IPR045378">
    <property type="entry name" value="LNT_N"/>
</dbReference>
<feature type="transmembrane region" description="Helical" evidence="9">
    <location>
        <begin position="52"/>
        <end position="72"/>
    </location>
</feature>
<evidence type="ECO:0000256" key="6">
    <source>
        <dbReference type="ARBA" id="ARBA00022989"/>
    </source>
</evidence>
<evidence type="ECO:0000256" key="9">
    <source>
        <dbReference type="HAMAP-Rule" id="MF_01148"/>
    </source>
</evidence>
<comment type="similarity">
    <text evidence="2 9">Belongs to the CN hydrolase family. Apolipoprotein N-acyltransferase subfamily.</text>
</comment>
<feature type="domain" description="CN hydrolase" evidence="10">
    <location>
        <begin position="221"/>
        <end position="460"/>
    </location>
</feature>
<comment type="pathway">
    <text evidence="9">Protein modification; lipoprotein biosynthesis (N-acyl transfer).</text>
</comment>
<evidence type="ECO:0000256" key="5">
    <source>
        <dbReference type="ARBA" id="ARBA00022692"/>
    </source>
</evidence>
<name>A0A975P8M0_9RHOB</name>
<gene>
    <name evidence="9 11" type="primary">lnt</name>
    <name evidence="11" type="ORF">KM031_04450</name>
</gene>
<evidence type="ECO:0000256" key="3">
    <source>
        <dbReference type="ARBA" id="ARBA00022475"/>
    </source>
</evidence>